<dbReference type="GO" id="GO:0005576">
    <property type="term" value="C:extracellular region"/>
    <property type="evidence" value="ECO:0007669"/>
    <property type="project" value="UniProtKB-SubCell"/>
</dbReference>
<dbReference type="PANTHER" id="PTHR32305:SF15">
    <property type="entry name" value="PROTEIN RHSA-RELATED"/>
    <property type="match status" value="1"/>
</dbReference>
<dbReference type="SUPFAM" id="SSF69279">
    <property type="entry name" value="Phage tail proteins"/>
    <property type="match status" value="2"/>
</dbReference>
<comment type="subcellular location">
    <subcellularLocation>
        <location evidence="1">Secreted</location>
    </subcellularLocation>
</comment>
<organism evidence="6 7">
    <name type="scientific">Gilliamella apis</name>
    <dbReference type="NCBI Taxonomy" id="1970738"/>
    <lineage>
        <taxon>Bacteria</taxon>
        <taxon>Pseudomonadati</taxon>
        <taxon>Pseudomonadota</taxon>
        <taxon>Gammaproteobacteria</taxon>
        <taxon>Orbales</taxon>
        <taxon>Orbaceae</taxon>
        <taxon>Gilliamella</taxon>
    </lineage>
</organism>
<dbReference type="EMBL" id="NASK01000088">
    <property type="protein sequence ID" value="OTQ50295.1"/>
    <property type="molecule type" value="Genomic_DNA"/>
</dbReference>
<dbReference type="NCBIfam" id="TIGR01646">
    <property type="entry name" value="vgr_GE"/>
    <property type="match status" value="1"/>
</dbReference>
<dbReference type="InterPro" id="IPR017847">
    <property type="entry name" value="T6SS_RhsGE_Vgr_subset"/>
</dbReference>
<sequence length="823" mass="92740">MFEPANSTHFYFDVQGLDTSAKLQVLSFEGVEAISSDYAVEITLVCDHLRFDITKLLTKPAFLSFDGDKSTGIHGTIQSVKRAAIGNHYATFKVILTPTLTHLKKRVNQRVFRTKTVPQIISTILSEYGLAEGQDFSFRLKDSSVYTVREYTTQYDQSDYDFINHLAESEGLFYYFTHTKEGHVITFADANPFFDSLADAIRYQVDTGLHTDQRVIKRFDINVSSCTTEASFRQYNFVNMKIPEGNAKGTQSEKENQAIEPSLESYDYPSRHLNKKEGDRLSLIEIERLRASQVLAEADSDVVGLHAGLFISLSNHPLPDTEQPWLIREIRHAGKQPSVLEAFGDTSTANITTSTSQLSNYFNYPLSEALEFPLEDFNQGYRNVSILSPRDVPYRPQKLHPKPKVLGSQTAIICGAAGEEIYCDQYGRVKIQCHWDREGQYNEDSSDWVRVASNWAGNGFGTVVIPRVGMEVLIEYQEGDPDFPLVVGALHNGKNKVPYDLPANKTRSVFKTSSSKGGIGSNEFRIEDKAGAEQIFVQAQKDFDQLTKNNHTVQVNNNSHLQVQNEHSETIKKNRYTKNESEEHHLTQLDRKTQIMMNDYKEVSLSEHTTIGTIQTIEAGQEIHLKAGMQCVIDGGLSLTLKAGGQHIVLNSAGIWMTMPQFTGGVPMEGTVAFPLAPSTKMNTVASVVAPAIQNINSKYNLRFHFVDDEDQPYINTPYIVFFPDGKEVKGTTDANGYTKSYYFQNPELLKAHLVFPEDEKKKGNYNVRFHFIDDNNQPYSQKAYVMSLPDGKEVKGTTDENGYTESYYFENPEQVKAHLILN</sequence>
<feature type="domain" description="Gp5/Type VI secretion system Vgr protein OB-fold" evidence="4">
    <location>
        <begin position="425"/>
        <end position="491"/>
    </location>
</feature>
<dbReference type="NCBIfam" id="TIGR03361">
    <property type="entry name" value="VI_Rhs_Vgr"/>
    <property type="match status" value="1"/>
</dbReference>
<dbReference type="Proteomes" id="UP000194968">
    <property type="component" value="Unassembled WGS sequence"/>
</dbReference>
<comment type="similarity">
    <text evidence="2">Belongs to the VgrG protein family.</text>
</comment>
<dbReference type="Gene3D" id="4.10.220.110">
    <property type="match status" value="1"/>
</dbReference>
<protein>
    <submittedName>
        <fullName evidence="6">Uncharacterized protein</fullName>
    </submittedName>
</protein>
<comment type="caution">
    <text evidence="6">The sequence shown here is derived from an EMBL/GenBank/DDBJ whole genome shotgun (WGS) entry which is preliminary data.</text>
</comment>
<evidence type="ECO:0000256" key="1">
    <source>
        <dbReference type="ARBA" id="ARBA00004613"/>
    </source>
</evidence>
<evidence type="ECO:0000313" key="6">
    <source>
        <dbReference type="EMBL" id="OTQ50295.1"/>
    </source>
</evidence>
<evidence type="ECO:0000259" key="5">
    <source>
        <dbReference type="Pfam" id="PF22178"/>
    </source>
</evidence>
<evidence type="ECO:0000256" key="2">
    <source>
        <dbReference type="ARBA" id="ARBA00005558"/>
    </source>
</evidence>
<dbReference type="InterPro" id="IPR006533">
    <property type="entry name" value="T6SS_Vgr_RhsGE"/>
</dbReference>
<evidence type="ECO:0000259" key="4">
    <source>
        <dbReference type="Pfam" id="PF04717"/>
    </source>
</evidence>
<dbReference type="InterPro" id="IPR050708">
    <property type="entry name" value="T6SS_VgrG/RHS"/>
</dbReference>
<dbReference type="AlphaFoldDB" id="A0A242NVT0"/>
<dbReference type="Gene3D" id="2.30.110.50">
    <property type="match status" value="1"/>
</dbReference>
<dbReference type="Gene3D" id="3.55.50.10">
    <property type="entry name" value="Baseplate protein-like domains"/>
    <property type="match status" value="1"/>
</dbReference>
<dbReference type="SUPFAM" id="SSF69349">
    <property type="entry name" value="Phage fibre proteins"/>
    <property type="match status" value="1"/>
</dbReference>
<reference evidence="6 7" key="1">
    <citation type="submission" date="2017-03" db="EMBL/GenBank/DDBJ databases">
        <title>Comparative genomics of honeybee gut symbionts reveal geographically distinct and subgroup specific antibiotic resistance.</title>
        <authorList>
            <person name="Ludvigsen J."/>
            <person name="Porcellato D."/>
            <person name="Labee-Lund T.M."/>
            <person name="Amdam G.V."/>
            <person name="Rudi K."/>
        </authorList>
    </citation>
    <scope>NUCLEOTIDE SEQUENCE [LARGE SCALE GENOMIC DNA]</scope>
    <source>
        <strain evidence="6 7">A-4-12</strain>
    </source>
</reference>
<dbReference type="Pfam" id="PF22178">
    <property type="entry name" value="Gp5_trimer_C"/>
    <property type="match status" value="1"/>
</dbReference>
<dbReference type="SUPFAM" id="SSF69255">
    <property type="entry name" value="gp5 N-terminal domain-like"/>
    <property type="match status" value="1"/>
</dbReference>
<feature type="domain" description="Gp5/Type VI secretion system Vgr C-terminal trimerisation" evidence="5">
    <location>
        <begin position="508"/>
        <end position="617"/>
    </location>
</feature>
<dbReference type="Pfam" id="PF05954">
    <property type="entry name" value="Phage_GPD"/>
    <property type="match status" value="1"/>
</dbReference>
<keyword evidence="3" id="KW-0964">Secreted</keyword>
<dbReference type="Pfam" id="PF04717">
    <property type="entry name" value="Phage_base_V"/>
    <property type="match status" value="1"/>
</dbReference>
<dbReference type="Gene3D" id="2.40.50.230">
    <property type="entry name" value="Gp5 N-terminal domain"/>
    <property type="match status" value="1"/>
</dbReference>
<name>A0A242NVT0_9GAMM</name>
<dbReference type="InterPro" id="IPR006531">
    <property type="entry name" value="Gp5/Vgr_OB"/>
</dbReference>
<dbReference type="PANTHER" id="PTHR32305">
    <property type="match status" value="1"/>
</dbReference>
<proteinExistence type="inferred from homology"/>
<evidence type="ECO:0000256" key="3">
    <source>
        <dbReference type="ARBA" id="ARBA00022525"/>
    </source>
</evidence>
<dbReference type="OrthoDB" id="9762420at2"/>
<dbReference type="InterPro" id="IPR054030">
    <property type="entry name" value="Gp5_Vgr_C"/>
</dbReference>
<dbReference type="InterPro" id="IPR037026">
    <property type="entry name" value="Vgr_OB-fold_dom_sf"/>
</dbReference>
<evidence type="ECO:0000313" key="7">
    <source>
        <dbReference type="Proteomes" id="UP000194968"/>
    </source>
</evidence>
<gene>
    <name evidence="6" type="ORF">B6D06_04705</name>
</gene>
<dbReference type="RefSeq" id="WP_086320367.1">
    <property type="nucleotide sequence ID" value="NZ_NASK01000088.1"/>
</dbReference>
<accession>A0A242NVT0</accession>